<dbReference type="EMBL" id="SGOE01000006">
    <property type="protein sequence ID" value="TRB04294.1"/>
    <property type="molecule type" value="Genomic_DNA"/>
</dbReference>
<accession>A0A546XU91</accession>
<name>A0A546XU91_AGRTU</name>
<feature type="transmembrane region" description="Helical" evidence="5">
    <location>
        <begin position="90"/>
        <end position="108"/>
    </location>
</feature>
<feature type="transmembrane region" description="Helical" evidence="5">
    <location>
        <begin position="67"/>
        <end position="84"/>
    </location>
</feature>
<sequence>MRNLPWKSILAWLLSAFFVFGGIGNIFASETILADYRRWGYPDGFNYLTGTLEFAAALLIAYRPTRLAGAALASVVMVAAAGTVLSNGEFGHAIAPLVVLSVALIVGFQARKTARDGLNGG</sequence>
<evidence type="ECO:0000256" key="2">
    <source>
        <dbReference type="ARBA" id="ARBA00022692"/>
    </source>
</evidence>
<comment type="subcellular location">
    <subcellularLocation>
        <location evidence="1">Membrane</location>
        <topology evidence="1">Multi-pass membrane protein</topology>
    </subcellularLocation>
</comment>
<reference evidence="6 7" key="1">
    <citation type="journal article" date="2019" name="Appl. Microbiol. Biotechnol.">
        <title>Differential efficiency of wild type rhizogenic strains for rol gene transformation of plants.</title>
        <authorList>
            <person name="Desmet S."/>
            <person name="De Keyser E."/>
            <person name="Van Vaerenbergh J."/>
            <person name="Baeyen S."/>
            <person name="Van Huylenbroeck J."/>
            <person name="Geelen D."/>
            <person name="Dhooghe E."/>
        </authorList>
    </citation>
    <scope>NUCLEOTIDE SEQUENCE [LARGE SCALE GENOMIC DNA]</scope>
    <source>
        <strain evidence="6 7">MAFF210266</strain>
    </source>
</reference>
<comment type="caution">
    <text evidence="6">The sequence shown here is derived from an EMBL/GenBank/DDBJ whole genome shotgun (WGS) entry which is preliminary data.</text>
</comment>
<dbReference type="RefSeq" id="WP_142858481.1">
    <property type="nucleotide sequence ID" value="NZ_CP048552.1"/>
</dbReference>
<keyword evidence="2 5" id="KW-0812">Transmembrane</keyword>
<evidence type="ECO:0000256" key="1">
    <source>
        <dbReference type="ARBA" id="ARBA00004141"/>
    </source>
</evidence>
<organism evidence="6 7">
    <name type="scientific">Agrobacterium tumefaciens</name>
    <dbReference type="NCBI Taxonomy" id="358"/>
    <lineage>
        <taxon>Bacteria</taxon>
        <taxon>Pseudomonadati</taxon>
        <taxon>Pseudomonadota</taxon>
        <taxon>Alphaproteobacteria</taxon>
        <taxon>Hyphomicrobiales</taxon>
        <taxon>Rhizobiaceae</taxon>
        <taxon>Rhizobium/Agrobacterium group</taxon>
        <taxon>Agrobacterium</taxon>
        <taxon>Agrobacterium tumefaciens complex</taxon>
    </lineage>
</organism>
<dbReference type="InterPro" id="IPR032808">
    <property type="entry name" value="DoxX"/>
</dbReference>
<evidence type="ECO:0000313" key="6">
    <source>
        <dbReference type="EMBL" id="TRB04294.1"/>
    </source>
</evidence>
<dbReference type="AlphaFoldDB" id="A0A546XU91"/>
<protein>
    <submittedName>
        <fullName evidence="6">DoxX family protein</fullName>
    </submittedName>
</protein>
<dbReference type="GO" id="GO:0016020">
    <property type="term" value="C:membrane"/>
    <property type="evidence" value="ECO:0007669"/>
    <property type="project" value="UniProtKB-SubCell"/>
</dbReference>
<keyword evidence="3 5" id="KW-1133">Transmembrane helix</keyword>
<keyword evidence="4 5" id="KW-0472">Membrane</keyword>
<proteinExistence type="predicted"/>
<evidence type="ECO:0000256" key="5">
    <source>
        <dbReference type="SAM" id="Phobius"/>
    </source>
</evidence>
<dbReference type="Pfam" id="PF13564">
    <property type="entry name" value="DoxX_2"/>
    <property type="match status" value="1"/>
</dbReference>
<evidence type="ECO:0000256" key="4">
    <source>
        <dbReference type="ARBA" id="ARBA00023136"/>
    </source>
</evidence>
<gene>
    <name evidence="6" type="ORF">EXN61_19230</name>
</gene>
<feature type="transmembrane region" description="Helical" evidence="5">
    <location>
        <begin position="44"/>
        <end position="62"/>
    </location>
</feature>
<evidence type="ECO:0000256" key="3">
    <source>
        <dbReference type="ARBA" id="ARBA00022989"/>
    </source>
</evidence>
<evidence type="ECO:0000313" key="7">
    <source>
        <dbReference type="Proteomes" id="UP000317023"/>
    </source>
</evidence>
<dbReference type="Proteomes" id="UP000317023">
    <property type="component" value="Unassembled WGS sequence"/>
</dbReference>